<proteinExistence type="predicted"/>
<feature type="region of interest" description="Disordered" evidence="1">
    <location>
        <begin position="201"/>
        <end position="249"/>
    </location>
</feature>
<feature type="region of interest" description="Disordered" evidence="1">
    <location>
        <begin position="1"/>
        <end position="35"/>
    </location>
</feature>
<organism evidence="2 3">
    <name type="scientific">Mycena maculata</name>
    <dbReference type="NCBI Taxonomy" id="230809"/>
    <lineage>
        <taxon>Eukaryota</taxon>
        <taxon>Fungi</taxon>
        <taxon>Dikarya</taxon>
        <taxon>Basidiomycota</taxon>
        <taxon>Agaricomycotina</taxon>
        <taxon>Agaricomycetes</taxon>
        <taxon>Agaricomycetidae</taxon>
        <taxon>Agaricales</taxon>
        <taxon>Marasmiineae</taxon>
        <taxon>Mycenaceae</taxon>
        <taxon>Mycena</taxon>
    </lineage>
</organism>
<dbReference type="EMBL" id="JARJLG010000148">
    <property type="protein sequence ID" value="KAJ7736566.1"/>
    <property type="molecule type" value="Genomic_DNA"/>
</dbReference>
<feature type="compositionally biased region" description="Acidic residues" evidence="1">
    <location>
        <begin position="759"/>
        <end position="772"/>
    </location>
</feature>
<evidence type="ECO:0000256" key="1">
    <source>
        <dbReference type="SAM" id="MobiDB-lite"/>
    </source>
</evidence>
<feature type="compositionally biased region" description="Acidic residues" evidence="1">
    <location>
        <begin position="221"/>
        <end position="244"/>
    </location>
</feature>
<evidence type="ECO:0000313" key="2">
    <source>
        <dbReference type="EMBL" id="KAJ7736566.1"/>
    </source>
</evidence>
<feature type="compositionally biased region" description="Basic residues" evidence="1">
    <location>
        <begin position="11"/>
        <end position="21"/>
    </location>
</feature>
<reference evidence="2" key="1">
    <citation type="submission" date="2023-03" db="EMBL/GenBank/DDBJ databases">
        <title>Massive genome expansion in bonnet fungi (Mycena s.s.) driven by repeated elements and novel gene families across ecological guilds.</title>
        <authorList>
            <consortium name="Lawrence Berkeley National Laboratory"/>
            <person name="Harder C.B."/>
            <person name="Miyauchi S."/>
            <person name="Viragh M."/>
            <person name="Kuo A."/>
            <person name="Thoen E."/>
            <person name="Andreopoulos B."/>
            <person name="Lu D."/>
            <person name="Skrede I."/>
            <person name="Drula E."/>
            <person name="Henrissat B."/>
            <person name="Morin E."/>
            <person name="Kohler A."/>
            <person name="Barry K."/>
            <person name="LaButti K."/>
            <person name="Morin E."/>
            <person name="Salamov A."/>
            <person name="Lipzen A."/>
            <person name="Mereny Z."/>
            <person name="Hegedus B."/>
            <person name="Baldrian P."/>
            <person name="Stursova M."/>
            <person name="Weitz H."/>
            <person name="Taylor A."/>
            <person name="Grigoriev I.V."/>
            <person name="Nagy L.G."/>
            <person name="Martin F."/>
            <person name="Kauserud H."/>
        </authorList>
    </citation>
    <scope>NUCLEOTIDE SEQUENCE</scope>
    <source>
        <strain evidence="2">CBHHK188m</strain>
    </source>
</reference>
<name>A0AAD7I747_9AGAR</name>
<sequence>MSAPPQESRGRGRPPKRRKKPAVPNTEPADTTPLVPLTSAIAATIVPEPPDPSQGIPLTGPAAREALLAAQGATPALPATTSGARLFLNTIPHEEKDGWKLVKKMFVDELAPWFDDILNDFNPYELLPDQKLPSASCAVQIRWIGHPGDSPRDPRARRCFIRWNEPRPSKQATDAAIVGRRPVLRWDLRCAGVHNLDFSSEAEETVEKKGAPLQAEKVITEDEGRDEDMEKPEDAGDTPGEDAGELEKPGRWKECSTFVKLHVEVYPDDLSMVSVWQQHTHPDVALEDRVKGLKFSRLQRSSFIETLGWTGFPQVEDFPEPTSSELFPKSQAKYLLKALSEWPTMLEKLDQQLKDLEAVSVAEPAVLSVDPSPPESSPTESTLSLIGLAKIKGGASLTFSHLQAMATGLLCVLELGTTISPVTNAGLALDPKKKIADHYTNLPPFAVNELQGLKIEQVLRPLAFALNFSPLLAFASEKDLLRMHLPVKTLQEMRLLLSGRNHTTGHAQRYMEEAMYELIRTTCMATSIEEVMKTMYKTLRISLPKVSQADTDIFTARKPVAQPIPVQPYRNPPQIQHTYTARGPLTQGFTLAVLKPDPMTLFSDLDISAQREAVPVQFTSLEICAHRREIWSQVWKFSRKELSHSDGKSLDVAESTPSARDKPDTFPDLALPAEGGDTHRSPSPENEQKKLEVDLIKRYSLRAKPPPTPAKITGSGSNSTKRKLSTATGGIRKKNRKAASNKALQDHLPNEGDRGSEDVSPETEPESEVEEINEPRNLADVEEDLERCRESMKLGCYLPDGLTWRELHYVGHENSKAVEYKLLYDVKSSMDSVTRRCAKQGIPFQHVPFPAPMHACSHDEFQLCHFTLSERQDMTALEHGQLLGSGHDIYVEGMTFRDWNKDNTANKLRRLHRSDAVVEVQVQGLRVRSSNEDTDYSESIRTTTLERVLDNAERSDGLVLNVLKLPSGHTVHSNPLLESGLDLEDIAYRQTNNLPGFKLRYPPYSELYWQLFGTLNTLSIPHLDVASTRVNVEGPGEKFWIRGRRRDTTQMVEAGVDPRIFDLGDSFAFSTWQPDEANLDGLEWEGVVLPAGHGTLIMGVGRPHLVIGAPPFPPQEKERTLCGTLTTGGHFFCASTMYDGTCMILHLVMSQHLLTNADHVGIWEVFVRIGVFWLHATRRSPQQQEILASYLPDITGSKAPGWVTIIFLASVIVLLPAVDLRHYQGEDLKPHESQERLATQDMYRDWRAWFAGQYTCMKGGEEVNLENDVFSPILVHLALVLVDCHRRQVNDTPGADIFSYFTITAFLRQIRSALGLYDAAVLQTFNRALSKKEKRSTQFLLFPAGILEFRGRSREN</sequence>
<comment type="caution">
    <text evidence="2">The sequence shown here is derived from an EMBL/GenBank/DDBJ whole genome shotgun (WGS) entry which is preliminary data.</text>
</comment>
<evidence type="ECO:0000313" key="3">
    <source>
        <dbReference type="Proteomes" id="UP001215280"/>
    </source>
</evidence>
<feature type="compositionally biased region" description="Basic and acidic residues" evidence="1">
    <location>
        <begin position="744"/>
        <end position="757"/>
    </location>
</feature>
<feature type="compositionally biased region" description="Basic and acidic residues" evidence="1">
    <location>
        <begin position="676"/>
        <end position="697"/>
    </location>
</feature>
<accession>A0AAD7I747</accession>
<gene>
    <name evidence="2" type="ORF">DFH07DRAFT_986080</name>
</gene>
<feature type="region of interest" description="Disordered" evidence="1">
    <location>
        <begin position="646"/>
        <end position="778"/>
    </location>
</feature>
<dbReference type="Proteomes" id="UP001215280">
    <property type="component" value="Unassembled WGS sequence"/>
</dbReference>
<keyword evidence="3" id="KW-1185">Reference proteome</keyword>
<protein>
    <submittedName>
        <fullName evidence="2">Uncharacterized protein</fullName>
    </submittedName>
</protein>